<sequence length="74" mass="7742">MATNNISKCALVLSTVIGVDSKGKDIIKTQKFERVKPSTSADNILAVGDALGNLLISIKGQPTVGMDTQGIILE</sequence>
<dbReference type="EMBL" id="WHJC01000167">
    <property type="protein sequence ID" value="MPQ44202.1"/>
    <property type="molecule type" value="Genomic_DNA"/>
</dbReference>
<evidence type="ECO:0000313" key="2">
    <source>
        <dbReference type="EMBL" id="MPQ44202.1"/>
    </source>
</evidence>
<accession>A0A6I1MPR1</accession>
<dbReference type="Pfam" id="PF07872">
    <property type="entry name" value="DUF1659"/>
    <property type="match status" value="1"/>
</dbReference>
<protein>
    <submittedName>
        <fullName evidence="2">DUF1659 domain-containing protein</fullName>
    </submittedName>
</protein>
<dbReference type="InterPro" id="IPR012454">
    <property type="entry name" value="DUF1659"/>
</dbReference>
<feature type="domain" description="DUF1659" evidence="1">
    <location>
        <begin position="3"/>
        <end position="55"/>
    </location>
</feature>
<comment type="caution">
    <text evidence="2">The sequence shown here is derived from an EMBL/GenBank/DDBJ whole genome shotgun (WGS) entry which is preliminary data.</text>
</comment>
<dbReference type="RefSeq" id="WP_152890473.1">
    <property type="nucleotide sequence ID" value="NZ_WHJC01000167.1"/>
</dbReference>
<evidence type="ECO:0000313" key="3">
    <source>
        <dbReference type="Proteomes" id="UP000430345"/>
    </source>
</evidence>
<name>A0A6I1MPR1_9CLOT</name>
<dbReference type="AlphaFoldDB" id="A0A6I1MPR1"/>
<reference evidence="2 3" key="1">
    <citation type="submission" date="2019-10" db="EMBL/GenBank/DDBJ databases">
        <title>The Genome Sequence of Clostridium tarantellae Isolated from Fish Brain.</title>
        <authorList>
            <person name="Bano L."/>
            <person name="Kiel M."/>
            <person name="Sales G."/>
            <person name="Doxey A.C."/>
            <person name="Mansfield M.J."/>
            <person name="Schiavone M."/>
            <person name="Rossetto O."/>
            <person name="Pirazzini M."/>
            <person name="Dobrindt U."/>
            <person name="Montecucco C."/>
        </authorList>
    </citation>
    <scope>NUCLEOTIDE SEQUENCE [LARGE SCALE GENOMIC DNA]</scope>
    <source>
        <strain evidence="2 3">DSM 3997</strain>
    </source>
</reference>
<dbReference type="Proteomes" id="UP000430345">
    <property type="component" value="Unassembled WGS sequence"/>
</dbReference>
<dbReference type="OrthoDB" id="1955198at2"/>
<organism evidence="2 3">
    <name type="scientific">Clostridium tarantellae</name>
    <dbReference type="NCBI Taxonomy" id="39493"/>
    <lineage>
        <taxon>Bacteria</taxon>
        <taxon>Bacillati</taxon>
        <taxon>Bacillota</taxon>
        <taxon>Clostridia</taxon>
        <taxon>Eubacteriales</taxon>
        <taxon>Clostridiaceae</taxon>
        <taxon>Clostridium</taxon>
    </lineage>
</organism>
<keyword evidence="3" id="KW-1185">Reference proteome</keyword>
<proteinExistence type="predicted"/>
<gene>
    <name evidence="2" type="ORF">GBZ86_10550</name>
</gene>
<evidence type="ECO:0000259" key="1">
    <source>
        <dbReference type="Pfam" id="PF07872"/>
    </source>
</evidence>